<comment type="subcellular location">
    <subcellularLocation>
        <location evidence="1">Membrane</location>
        <topology evidence="1">Multi-pass membrane protein</topology>
    </subcellularLocation>
</comment>
<accession>A0A9N8WNI4</accession>
<dbReference type="Proteomes" id="UP000789739">
    <property type="component" value="Unassembled WGS sequence"/>
</dbReference>
<dbReference type="GO" id="GO:0006890">
    <property type="term" value="P:retrograde vesicle-mediated transport, Golgi to endoplasmic reticulum"/>
    <property type="evidence" value="ECO:0007669"/>
    <property type="project" value="InterPro"/>
</dbReference>
<evidence type="ECO:0000313" key="7">
    <source>
        <dbReference type="EMBL" id="CAG8495168.1"/>
    </source>
</evidence>
<keyword evidence="3 6" id="KW-1133">Transmembrane helix</keyword>
<dbReference type="OrthoDB" id="73612at2759"/>
<dbReference type="InterPro" id="IPR035952">
    <property type="entry name" value="Rhomboid-like_sf"/>
</dbReference>
<gene>
    <name evidence="7" type="ORF">PBRASI_LOCUS2314</name>
</gene>
<feature type="transmembrane region" description="Helical" evidence="6">
    <location>
        <begin position="48"/>
        <end position="65"/>
    </location>
</feature>
<evidence type="ECO:0000256" key="6">
    <source>
        <dbReference type="SAM" id="Phobius"/>
    </source>
</evidence>
<dbReference type="GO" id="GO:0005794">
    <property type="term" value="C:Golgi apparatus"/>
    <property type="evidence" value="ECO:0007669"/>
    <property type="project" value="TreeGrafter"/>
</dbReference>
<feature type="transmembrane region" description="Helical" evidence="6">
    <location>
        <begin position="202"/>
        <end position="219"/>
    </location>
</feature>
<reference evidence="7" key="1">
    <citation type="submission" date="2021-06" db="EMBL/GenBank/DDBJ databases">
        <authorList>
            <person name="Kallberg Y."/>
            <person name="Tangrot J."/>
            <person name="Rosling A."/>
        </authorList>
    </citation>
    <scope>NUCLEOTIDE SEQUENCE</scope>
    <source>
        <strain evidence="7">BR232B</strain>
    </source>
</reference>
<dbReference type="SMART" id="SM01160">
    <property type="entry name" value="DUF1751"/>
    <property type="match status" value="1"/>
</dbReference>
<comment type="caution">
    <text evidence="7">The sequence shown here is derived from an EMBL/GenBank/DDBJ whole genome shotgun (WGS) entry which is preliminary data.</text>
</comment>
<feature type="region of interest" description="Disordered" evidence="5">
    <location>
        <begin position="266"/>
        <end position="335"/>
    </location>
</feature>
<dbReference type="PANTHER" id="PTHR13377:SF3">
    <property type="entry name" value="TRANSMEMBRANE PROTEIN 115"/>
    <property type="match status" value="1"/>
</dbReference>
<dbReference type="PANTHER" id="PTHR13377">
    <property type="entry name" value="PLACENTAL PROTEIN 6"/>
    <property type="match status" value="1"/>
</dbReference>
<proteinExistence type="predicted"/>
<name>A0A9N8WNI4_9GLOM</name>
<dbReference type="InterPro" id="IPR013861">
    <property type="entry name" value="TMEM115/Pdh1/Rbl19"/>
</dbReference>
<dbReference type="EMBL" id="CAJVPI010000176">
    <property type="protein sequence ID" value="CAG8495168.1"/>
    <property type="molecule type" value="Genomic_DNA"/>
</dbReference>
<keyword evidence="8" id="KW-1185">Reference proteome</keyword>
<dbReference type="GO" id="GO:0016020">
    <property type="term" value="C:membrane"/>
    <property type="evidence" value="ECO:0007669"/>
    <property type="project" value="UniProtKB-SubCell"/>
</dbReference>
<evidence type="ECO:0000256" key="1">
    <source>
        <dbReference type="ARBA" id="ARBA00004141"/>
    </source>
</evidence>
<dbReference type="Gene3D" id="1.20.1540.10">
    <property type="entry name" value="Rhomboid-like"/>
    <property type="match status" value="1"/>
</dbReference>
<dbReference type="Pfam" id="PF08551">
    <property type="entry name" value="DUF1751"/>
    <property type="match status" value="1"/>
</dbReference>
<feature type="transmembrane region" description="Helical" evidence="6">
    <location>
        <begin position="17"/>
        <end position="36"/>
    </location>
</feature>
<organism evidence="7 8">
    <name type="scientific">Paraglomus brasilianum</name>
    <dbReference type="NCBI Taxonomy" id="144538"/>
    <lineage>
        <taxon>Eukaryota</taxon>
        <taxon>Fungi</taxon>
        <taxon>Fungi incertae sedis</taxon>
        <taxon>Mucoromycota</taxon>
        <taxon>Glomeromycotina</taxon>
        <taxon>Glomeromycetes</taxon>
        <taxon>Paraglomerales</taxon>
        <taxon>Paraglomeraceae</taxon>
        <taxon>Paraglomus</taxon>
    </lineage>
</organism>
<evidence type="ECO:0000313" key="8">
    <source>
        <dbReference type="Proteomes" id="UP000789739"/>
    </source>
</evidence>
<feature type="transmembrane region" description="Helical" evidence="6">
    <location>
        <begin position="103"/>
        <end position="124"/>
    </location>
</feature>
<feature type="transmembrane region" description="Helical" evidence="6">
    <location>
        <begin position="71"/>
        <end position="91"/>
    </location>
</feature>
<evidence type="ECO:0000256" key="4">
    <source>
        <dbReference type="ARBA" id="ARBA00023136"/>
    </source>
</evidence>
<dbReference type="AlphaFoldDB" id="A0A9N8WNI4"/>
<keyword evidence="4 6" id="KW-0472">Membrane</keyword>
<evidence type="ECO:0000256" key="5">
    <source>
        <dbReference type="SAM" id="MobiDB-lite"/>
    </source>
</evidence>
<protein>
    <submittedName>
        <fullName evidence="7">1949_t:CDS:1</fullName>
    </submittedName>
</protein>
<keyword evidence="2 6" id="KW-0812">Transmembrane</keyword>
<evidence type="ECO:0000256" key="3">
    <source>
        <dbReference type="ARBA" id="ARBA00022989"/>
    </source>
</evidence>
<evidence type="ECO:0000256" key="2">
    <source>
        <dbReference type="ARBA" id="ARBA00022692"/>
    </source>
</evidence>
<dbReference type="SUPFAM" id="SSF144091">
    <property type="entry name" value="Rhomboid-like"/>
    <property type="match status" value="1"/>
</dbReference>
<sequence>MTKWRITLSNIPQTVKFLALLNVFTSALGGIIRVHRWSSDSEYPESDPYLNGIAIIPGTAIWNFWTFVTAGFLETSLTSFVASTTTMLAAGKYFGRVWGSKEFLKFVAIVIIGANMASSFTYLVEYYITGDIAYLYATQINGQIGLIQGFLVSYKQLIPEHLFKVFSGSVAIRVKVQDGIRGDRSETFSLASFFPEMLQPPVKVVSSIIFNFLVMLRCCKPIQRKRLGHDLGGYNPRLAPAMPGSARAEAERRRALALKALDKRLQATSNKLPRTSRFDSSSNLPSSPPPPPLSVNTPSTASAPRPGEVSNPVLFDTNQNDGSKNAIGNAGSNGK</sequence>